<evidence type="ECO:0008006" key="3">
    <source>
        <dbReference type="Google" id="ProtNLM"/>
    </source>
</evidence>
<sequence>MRRFSLYFLVIVFLGACKEDENLTLAEFPQKWVFSGISSSWEANPVINPIADSLYYYELNENGTFTKFIGEFELHGNYETVADADNNPEYLVFRYDQETYLEDRERDGFGLIHYCGQDYEPFSFVDSNTIKGSWGACDGPNLYFERR</sequence>
<reference evidence="1 2" key="1">
    <citation type="submission" date="2021-06" db="EMBL/GenBank/DDBJ databases">
        <title>44 bacteria genomes isolated from Dapeng, Shenzhen.</title>
        <authorList>
            <person name="Zheng W."/>
            <person name="Yu S."/>
            <person name="Huang Y."/>
        </authorList>
    </citation>
    <scope>NUCLEOTIDE SEQUENCE [LARGE SCALE GENOMIC DNA]</scope>
    <source>
        <strain evidence="1 2">DP5N14-6</strain>
    </source>
</reference>
<dbReference type="EMBL" id="JAHVHP010000002">
    <property type="protein sequence ID" value="MBY5951711.1"/>
    <property type="molecule type" value="Genomic_DNA"/>
</dbReference>
<name>A0ABS7N6X5_9BACT</name>
<dbReference type="Proteomes" id="UP000766609">
    <property type="component" value="Unassembled WGS sequence"/>
</dbReference>
<organism evidence="1 2">
    <name type="scientific">Algoriphagus marincola</name>
    <dbReference type="NCBI Taxonomy" id="264027"/>
    <lineage>
        <taxon>Bacteria</taxon>
        <taxon>Pseudomonadati</taxon>
        <taxon>Bacteroidota</taxon>
        <taxon>Cytophagia</taxon>
        <taxon>Cytophagales</taxon>
        <taxon>Cyclobacteriaceae</taxon>
        <taxon>Algoriphagus</taxon>
    </lineage>
</organism>
<accession>A0ABS7N6X5</accession>
<dbReference type="PROSITE" id="PS51257">
    <property type="entry name" value="PROKAR_LIPOPROTEIN"/>
    <property type="match status" value="1"/>
</dbReference>
<evidence type="ECO:0000313" key="1">
    <source>
        <dbReference type="EMBL" id="MBY5951711.1"/>
    </source>
</evidence>
<protein>
    <recommendedName>
        <fullName evidence="3">Lipocalin-like domain-containing protein</fullName>
    </recommendedName>
</protein>
<comment type="caution">
    <text evidence="1">The sequence shown here is derived from an EMBL/GenBank/DDBJ whole genome shotgun (WGS) entry which is preliminary data.</text>
</comment>
<proteinExistence type="predicted"/>
<gene>
    <name evidence="1" type="ORF">KUV23_12040</name>
</gene>
<dbReference type="RefSeq" id="WP_222584296.1">
    <property type="nucleotide sequence ID" value="NZ_JAHVHP010000002.1"/>
</dbReference>
<evidence type="ECO:0000313" key="2">
    <source>
        <dbReference type="Proteomes" id="UP000766609"/>
    </source>
</evidence>
<keyword evidence="2" id="KW-1185">Reference proteome</keyword>